<gene>
    <name evidence="2" type="ORF">SAMN05216260_109296</name>
</gene>
<organism evidence="2 3">
    <name type="scientific">Streptomyces griseoaurantiacus</name>
    <dbReference type="NCBI Taxonomy" id="68213"/>
    <lineage>
        <taxon>Bacteria</taxon>
        <taxon>Bacillati</taxon>
        <taxon>Actinomycetota</taxon>
        <taxon>Actinomycetes</taxon>
        <taxon>Kitasatosporales</taxon>
        <taxon>Streptomycetaceae</taxon>
        <taxon>Streptomyces</taxon>
        <taxon>Streptomyces aurantiacus group</taxon>
    </lineage>
</organism>
<dbReference type="OrthoDB" id="7854965at2"/>
<dbReference type="InterPro" id="IPR053832">
    <property type="entry name" value="DUF6924"/>
</dbReference>
<reference evidence="2 3" key="1">
    <citation type="submission" date="2016-10" db="EMBL/GenBank/DDBJ databases">
        <authorList>
            <person name="de Groot N.N."/>
        </authorList>
    </citation>
    <scope>NUCLEOTIDE SEQUENCE [LARGE SCALE GENOMIC DNA]</scope>
    <source>
        <strain evidence="2 3">CGMCC 4.1859</strain>
    </source>
</reference>
<name>A0A1G7MRX1_9ACTN</name>
<dbReference type="Pfam" id="PF21962">
    <property type="entry name" value="DUF6924"/>
    <property type="match status" value="1"/>
</dbReference>
<dbReference type="EMBL" id="FNAX01000009">
    <property type="protein sequence ID" value="SDF63849.1"/>
    <property type="molecule type" value="Genomic_DNA"/>
</dbReference>
<dbReference type="Proteomes" id="UP000198614">
    <property type="component" value="Unassembled WGS sequence"/>
</dbReference>
<sequence length="77" mass="8154">MTQLRFGDGEDVSDVLLIADAVTLSDPGKPMLAVPLAEDIGLTFLVEPEEVGTMIANLGVGNQGLEDWRDRTVRGGA</sequence>
<protein>
    <recommendedName>
        <fullName evidence="1">DUF6924 domain-containing protein</fullName>
    </recommendedName>
</protein>
<dbReference type="AlphaFoldDB" id="A0A1G7MRX1"/>
<feature type="domain" description="DUF6924" evidence="1">
    <location>
        <begin position="11"/>
        <end position="72"/>
    </location>
</feature>
<evidence type="ECO:0000313" key="3">
    <source>
        <dbReference type="Proteomes" id="UP000198614"/>
    </source>
</evidence>
<proteinExistence type="predicted"/>
<evidence type="ECO:0000313" key="2">
    <source>
        <dbReference type="EMBL" id="SDF63849.1"/>
    </source>
</evidence>
<evidence type="ECO:0000259" key="1">
    <source>
        <dbReference type="Pfam" id="PF21962"/>
    </source>
</evidence>
<accession>A0A1G7MRX1</accession>